<protein>
    <submittedName>
        <fullName evidence="7">Anaerobic glycerol-3-phosphate dehydrogenase subunit C</fullName>
        <ecNumber evidence="7">1.1.5.3</ecNumber>
    </submittedName>
</protein>
<dbReference type="NCBIfam" id="NF008369">
    <property type="entry name" value="PRK11168.1"/>
    <property type="match status" value="1"/>
</dbReference>
<dbReference type="PROSITE" id="PS00198">
    <property type="entry name" value="4FE4S_FER_1"/>
    <property type="match status" value="1"/>
</dbReference>
<reference evidence="8" key="1">
    <citation type="journal article" date="2019" name="Int. J. Syst. Evol. Microbiol.">
        <title>The Global Catalogue of Microorganisms (GCM) 10K type strain sequencing project: providing services to taxonomists for standard genome sequencing and annotation.</title>
        <authorList>
            <consortium name="The Broad Institute Genomics Platform"/>
            <consortium name="The Broad Institute Genome Sequencing Center for Infectious Disease"/>
            <person name="Wu L."/>
            <person name="Ma J."/>
        </authorList>
    </citation>
    <scope>NUCLEOTIDE SEQUENCE [LARGE SCALE GENOMIC DNA]</scope>
    <source>
        <strain evidence="8">CCUG 56698</strain>
    </source>
</reference>
<evidence type="ECO:0000313" key="8">
    <source>
        <dbReference type="Proteomes" id="UP001596527"/>
    </source>
</evidence>
<sequence length="413" mass="45304">MSSETILDLDEFGLRASLDACVKCTICETQCPVARVTDLFPGPKFVGPQGERYRGGAISVDHSIDYCSSCGTCTLVCPEGVKVAEINHHARTAMKEQQGIPLRDKLISRTTLMGAVMTPVAPLANWALANKPIRKIVEGVVGVHADAPMPVAEGRSFEAWFRRHTPQPESGTRGQVIFFHGCAGEYFEVQTSIRSVEVLEHLGYEVLVPHHGCCGLALQSNGLYDDSRKYVSRLTEQLRSVNRDAPIVTSSGSCGGMLKHEAREILEMDTPELRDVSSRVFDICEFLLALHDRGELDEDFQRMDVTLPYHAPCQLKSAGMGLPAVQLMELVPGVHVVESGQPCCGIAGTYGLKKEKYEVAQAVGKPVFDFIKETNPEIAVCDTETCRWQLRKGSGAHVIHPIEVIHEAYGLRS</sequence>
<dbReference type="Gene3D" id="1.10.1060.10">
    <property type="entry name" value="Alpha-helical ferredoxin"/>
    <property type="match status" value="1"/>
</dbReference>
<dbReference type="InterPro" id="IPR009051">
    <property type="entry name" value="Helical_ferredxn"/>
</dbReference>
<feature type="domain" description="4Fe-4S ferredoxin-type" evidence="6">
    <location>
        <begin position="56"/>
        <end position="87"/>
    </location>
</feature>
<dbReference type="GO" id="GO:0004368">
    <property type="term" value="F:glycerol-3-phosphate dehydrogenase (quinone) activity"/>
    <property type="evidence" value="ECO:0007669"/>
    <property type="project" value="UniProtKB-EC"/>
</dbReference>
<keyword evidence="8" id="KW-1185">Reference proteome</keyword>
<dbReference type="PANTHER" id="PTHR32479:SF19">
    <property type="entry name" value="ANAEROBIC GLYCEROL-3-PHOSPHATE DEHYDROGENASE SUBUNIT C"/>
    <property type="match status" value="1"/>
</dbReference>
<dbReference type="SUPFAM" id="SSF46548">
    <property type="entry name" value="alpha-helical ferredoxin"/>
    <property type="match status" value="1"/>
</dbReference>
<dbReference type="PANTHER" id="PTHR32479">
    <property type="entry name" value="GLYCOLATE OXIDASE IRON-SULFUR SUBUNIT"/>
    <property type="match status" value="1"/>
</dbReference>
<evidence type="ECO:0000256" key="1">
    <source>
        <dbReference type="ARBA" id="ARBA00022485"/>
    </source>
</evidence>
<dbReference type="InterPro" id="IPR017896">
    <property type="entry name" value="4Fe4S_Fe-S-bd"/>
</dbReference>
<accession>A0ABW2SM80</accession>
<evidence type="ECO:0000256" key="5">
    <source>
        <dbReference type="ARBA" id="ARBA00023014"/>
    </source>
</evidence>
<dbReference type="Pfam" id="PF13183">
    <property type="entry name" value="Fer4_8"/>
    <property type="match status" value="1"/>
</dbReference>
<keyword evidence="5" id="KW-0411">Iron-sulfur</keyword>
<keyword evidence="1" id="KW-0004">4Fe-4S</keyword>
<evidence type="ECO:0000256" key="4">
    <source>
        <dbReference type="ARBA" id="ARBA00023004"/>
    </source>
</evidence>
<evidence type="ECO:0000259" key="6">
    <source>
        <dbReference type="PROSITE" id="PS51379"/>
    </source>
</evidence>
<dbReference type="Proteomes" id="UP001596527">
    <property type="component" value="Unassembled WGS sequence"/>
</dbReference>
<dbReference type="NCBIfam" id="TIGR03379">
    <property type="entry name" value="glycerol3P_GlpC"/>
    <property type="match status" value="1"/>
</dbReference>
<keyword evidence="7" id="KW-0560">Oxidoreductase</keyword>
<keyword evidence="4" id="KW-0408">Iron</keyword>
<evidence type="ECO:0000313" key="7">
    <source>
        <dbReference type="EMBL" id="MFC7580648.1"/>
    </source>
</evidence>
<dbReference type="PROSITE" id="PS51379">
    <property type="entry name" value="4FE4S_FER_2"/>
    <property type="match status" value="2"/>
</dbReference>
<dbReference type="InterPro" id="IPR004017">
    <property type="entry name" value="Cys_rich_dom"/>
</dbReference>
<dbReference type="RefSeq" id="WP_291501270.1">
    <property type="nucleotide sequence ID" value="NZ_JBHTEF010000001.1"/>
</dbReference>
<dbReference type="EMBL" id="JBHTEF010000001">
    <property type="protein sequence ID" value="MFC7580648.1"/>
    <property type="molecule type" value="Genomic_DNA"/>
</dbReference>
<keyword evidence="3" id="KW-0677">Repeat</keyword>
<proteinExistence type="predicted"/>
<comment type="caution">
    <text evidence="7">The sequence shown here is derived from an EMBL/GenBank/DDBJ whole genome shotgun (WGS) entry which is preliminary data.</text>
</comment>
<dbReference type="EC" id="1.1.5.3" evidence="7"/>
<dbReference type="Pfam" id="PF02754">
    <property type="entry name" value="CCG"/>
    <property type="match status" value="2"/>
</dbReference>
<name>A0ABW2SM80_9ACTO</name>
<organism evidence="7 8">
    <name type="scientific">Schaalia naturae</name>
    <dbReference type="NCBI Taxonomy" id="635203"/>
    <lineage>
        <taxon>Bacteria</taxon>
        <taxon>Bacillati</taxon>
        <taxon>Actinomycetota</taxon>
        <taxon>Actinomycetes</taxon>
        <taxon>Actinomycetales</taxon>
        <taxon>Actinomycetaceae</taxon>
        <taxon>Schaalia</taxon>
    </lineage>
</organism>
<keyword evidence="2" id="KW-0479">Metal-binding</keyword>
<dbReference type="InterPro" id="IPR017753">
    <property type="entry name" value="G3P_DH_GlpC_su"/>
</dbReference>
<gene>
    <name evidence="7" type="ORF">ACFQWG_05420</name>
</gene>
<dbReference type="InterPro" id="IPR017900">
    <property type="entry name" value="4Fe4S_Fe_S_CS"/>
</dbReference>
<evidence type="ECO:0000256" key="3">
    <source>
        <dbReference type="ARBA" id="ARBA00022737"/>
    </source>
</evidence>
<feature type="domain" description="4Fe-4S ferredoxin-type" evidence="6">
    <location>
        <begin position="12"/>
        <end position="42"/>
    </location>
</feature>
<evidence type="ECO:0000256" key="2">
    <source>
        <dbReference type="ARBA" id="ARBA00022723"/>
    </source>
</evidence>